<dbReference type="STRING" id="1654360.EA58_01335"/>
<evidence type="ECO:0000259" key="1">
    <source>
        <dbReference type="Pfam" id="PF04266"/>
    </source>
</evidence>
<dbReference type="Pfam" id="PF04266">
    <property type="entry name" value="ASCH"/>
    <property type="match status" value="1"/>
</dbReference>
<dbReference type="AlphaFoldDB" id="A0A066S0Y1"/>
<feature type="domain" description="ASCH" evidence="1">
    <location>
        <begin position="6"/>
        <end position="69"/>
    </location>
</feature>
<dbReference type="Proteomes" id="UP000027192">
    <property type="component" value="Unassembled WGS sequence"/>
</dbReference>
<dbReference type="InterPro" id="IPR015947">
    <property type="entry name" value="PUA-like_sf"/>
</dbReference>
<evidence type="ECO:0000313" key="2">
    <source>
        <dbReference type="EMBL" id="KDM93283.1"/>
    </source>
</evidence>
<dbReference type="Gene3D" id="2.30.130.30">
    <property type="entry name" value="Hypothetical protein"/>
    <property type="match status" value="1"/>
</dbReference>
<proteinExistence type="predicted"/>
<accession>A0A066S0Y1</accession>
<organism evidence="2 3">
    <name type="scientific">Photobacterium galatheae</name>
    <dbReference type="NCBI Taxonomy" id="1654360"/>
    <lineage>
        <taxon>Bacteria</taxon>
        <taxon>Pseudomonadati</taxon>
        <taxon>Pseudomonadota</taxon>
        <taxon>Gammaproteobacteria</taxon>
        <taxon>Vibrionales</taxon>
        <taxon>Vibrionaceae</taxon>
        <taxon>Photobacterium</taxon>
    </lineage>
</organism>
<sequence>MKAFSVVSPWGEKIASGQKTLEIRSWQPETLPMKNIALVQNEIRLTQKGQTDPNGAVVAIVDIVGCKPWIQSESRQAGCDESEFVAGYVAWELGNVRKLNQPVKAMAKRKFYSLSASEVKAVAACEMEASATPKVNNLNR</sequence>
<name>A0A066S0Y1_9GAMM</name>
<protein>
    <recommendedName>
        <fullName evidence="1">ASCH domain-containing protein</fullName>
    </recommendedName>
</protein>
<dbReference type="EMBL" id="JMIB01000003">
    <property type="protein sequence ID" value="KDM93283.1"/>
    <property type="molecule type" value="Genomic_DNA"/>
</dbReference>
<comment type="caution">
    <text evidence="2">The sequence shown here is derived from an EMBL/GenBank/DDBJ whole genome shotgun (WGS) entry which is preliminary data.</text>
</comment>
<evidence type="ECO:0000313" key="3">
    <source>
        <dbReference type="Proteomes" id="UP000027192"/>
    </source>
</evidence>
<dbReference type="RefSeq" id="WP_161781011.1">
    <property type="nucleotide sequence ID" value="NZ_JAGSGC010000011.1"/>
</dbReference>
<reference evidence="2 3" key="1">
    <citation type="submission" date="2014-04" db="EMBL/GenBank/DDBJ databases">
        <title>Draft genome sequence of Photobacterium halotolerans S2753: a solonamide, ngercheumicin and holomycin producer.</title>
        <authorList>
            <person name="Machado H.R."/>
            <person name="Gram L."/>
        </authorList>
    </citation>
    <scope>NUCLEOTIDE SEQUENCE [LARGE SCALE GENOMIC DNA]</scope>
    <source>
        <strain evidence="2 3">S2753</strain>
    </source>
</reference>
<keyword evidence="3" id="KW-1185">Reference proteome</keyword>
<gene>
    <name evidence="2" type="ORF">EA58_01335</name>
</gene>
<dbReference type="SUPFAM" id="SSF88697">
    <property type="entry name" value="PUA domain-like"/>
    <property type="match status" value="1"/>
</dbReference>
<dbReference type="InterPro" id="IPR007374">
    <property type="entry name" value="ASCH_domain"/>
</dbReference>